<dbReference type="PANTHER" id="PTHR30154:SF34">
    <property type="entry name" value="TRANSCRIPTIONAL REGULATOR AZLB"/>
    <property type="match status" value="1"/>
</dbReference>
<dbReference type="GO" id="GO:0043200">
    <property type="term" value="P:response to amino acid"/>
    <property type="evidence" value="ECO:0007669"/>
    <property type="project" value="TreeGrafter"/>
</dbReference>
<evidence type="ECO:0000256" key="2">
    <source>
        <dbReference type="ARBA" id="ARBA00023125"/>
    </source>
</evidence>
<dbReference type="InterPro" id="IPR036390">
    <property type="entry name" value="WH_DNA-bd_sf"/>
</dbReference>
<dbReference type="PRINTS" id="PR00033">
    <property type="entry name" value="HTHASNC"/>
</dbReference>
<keyword evidence="3" id="KW-0804">Transcription</keyword>
<dbReference type="CDD" id="cd00090">
    <property type="entry name" value="HTH_ARSR"/>
    <property type="match status" value="1"/>
</dbReference>
<proteinExistence type="predicted"/>
<dbReference type="SUPFAM" id="SSF46785">
    <property type="entry name" value="Winged helix' DNA-binding domain"/>
    <property type="match status" value="1"/>
</dbReference>
<organism evidence="5 6">
    <name type="scientific">Rhizobium giardinii</name>
    <dbReference type="NCBI Taxonomy" id="56731"/>
    <lineage>
        <taxon>Bacteria</taxon>
        <taxon>Pseudomonadati</taxon>
        <taxon>Pseudomonadota</taxon>
        <taxon>Alphaproteobacteria</taxon>
        <taxon>Hyphomicrobiales</taxon>
        <taxon>Rhizobiaceae</taxon>
        <taxon>Rhizobium/Agrobacterium group</taxon>
        <taxon>Rhizobium</taxon>
    </lineage>
</organism>
<dbReference type="GO" id="GO:0005829">
    <property type="term" value="C:cytosol"/>
    <property type="evidence" value="ECO:0007669"/>
    <property type="project" value="TreeGrafter"/>
</dbReference>
<gene>
    <name evidence="5" type="ORF">GGD55_005475</name>
</gene>
<keyword evidence="1" id="KW-0805">Transcription regulation</keyword>
<dbReference type="EMBL" id="JACHBK010000015">
    <property type="protein sequence ID" value="MBB5538735.1"/>
    <property type="molecule type" value="Genomic_DNA"/>
</dbReference>
<comment type="caution">
    <text evidence="5">The sequence shown here is derived from an EMBL/GenBank/DDBJ whole genome shotgun (WGS) entry which is preliminary data.</text>
</comment>
<dbReference type="Pfam" id="PF01037">
    <property type="entry name" value="AsnC_trans_reg"/>
    <property type="match status" value="1"/>
</dbReference>
<dbReference type="InterPro" id="IPR036388">
    <property type="entry name" value="WH-like_DNA-bd_sf"/>
</dbReference>
<dbReference type="Proteomes" id="UP000585507">
    <property type="component" value="Unassembled WGS sequence"/>
</dbReference>
<protein>
    <submittedName>
        <fullName evidence="5">DNA-binding Lrp family transcriptional regulator</fullName>
    </submittedName>
</protein>
<dbReference type="InterPro" id="IPR019888">
    <property type="entry name" value="Tscrpt_reg_AsnC-like"/>
</dbReference>
<dbReference type="Gene3D" id="3.30.70.920">
    <property type="match status" value="1"/>
</dbReference>
<dbReference type="PROSITE" id="PS00519">
    <property type="entry name" value="HTH_ASNC_1"/>
    <property type="match status" value="1"/>
</dbReference>
<dbReference type="SUPFAM" id="SSF54909">
    <property type="entry name" value="Dimeric alpha+beta barrel"/>
    <property type="match status" value="1"/>
</dbReference>
<dbReference type="InterPro" id="IPR011991">
    <property type="entry name" value="ArsR-like_HTH"/>
</dbReference>
<feature type="domain" description="HTH asnC-type" evidence="4">
    <location>
        <begin position="1"/>
        <end position="62"/>
    </location>
</feature>
<dbReference type="GO" id="GO:0006355">
    <property type="term" value="P:regulation of DNA-templated transcription"/>
    <property type="evidence" value="ECO:0007669"/>
    <property type="project" value="UniProtKB-ARBA"/>
</dbReference>
<dbReference type="AlphaFoldDB" id="A0A7W8UG45"/>
<dbReference type="Gene3D" id="1.10.10.10">
    <property type="entry name" value="Winged helix-like DNA-binding domain superfamily/Winged helix DNA-binding domain"/>
    <property type="match status" value="1"/>
</dbReference>
<dbReference type="InterPro" id="IPR011008">
    <property type="entry name" value="Dimeric_a/b-barrel"/>
</dbReference>
<dbReference type="GO" id="GO:0043565">
    <property type="term" value="F:sequence-specific DNA binding"/>
    <property type="evidence" value="ECO:0007669"/>
    <property type="project" value="InterPro"/>
</dbReference>
<dbReference type="InterPro" id="IPR000485">
    <property type="entry name" value="AsnC-type_HTH_dom"/>
</dbReference>
<sequence length="148" mass="16462">MDNTDEQIIHLLANNSKLTQLEISERVGISLSACQRRIKLLEQSGVIAGYKAVIDPTVLGESLIVFVLVSLERHSKDGVRAFEAAVSRLSMIKEIYHVAGEYDFILKVAVADIKDYQNFNYDELANIPGMGKTSSLIALADRKHTTRK</sequence>
<dbReference type="InterPro" id="IPR019887">
    <property type="entry name" value="Tscrpt_reg_AsnC/Lrp_C"/>
</dbReference>
<evidence type="ECO:0000256" key="1">
    <source>
        <dbReference type="ARBA" id="ARBA00023015"/>
    </source>
</evidence>
<keyword evidence="6" id="KW-1185">Reference proteome</keyword>
<dbReference type="SMART" id="SM00344">
    <property type="entry name" value="HTH_ASNC"/>
    <property type="match status" value="1"/>
</dbReference>
<accession>A0A7W8UG45</accession>
<dbReference type="PROSITE" id="PS50956">
    <property type="entry name" value="HTH_ASNC_2"/>
    <property type="match status" value="1"/>
</dbReference>
<evidence type="ECO:0000259" key="4">
    <source>
        <dbReference type="PROSITE" id="PS50956"/>
    </source>
</evidence>
<dbReference type="RefSeq" id="WP_040668495.1">
    <property type="nucleotide sequence ID" value="NZ_JACHBK010000015.1"/>
</dbReference>
<dbReference type="PANTHER" id="PTHR30154">
    <property type="entry name" value="LEUCINE-RESPONSIVE REGULATORY PROTEIN"/>
    <property type="match status" value="1"/>
</dbReference>
<evidence type="ECO:0000313" key="6">
    <source>
        <dbReference type="Proteomes" id="UP000585507"/>
    </source>
</evidence>
<dbReference type="Pfam" id="PF13412">
    <property type="entry name" value="HTH_24"/>
    <property type="match status" value="1"/>
</dbReference>
<evidence type="ECO:0000256" key="3">
    <source>
        <dbReference type="ARBA" id="ARBA00023163"/>
    </source>
</evidence>
<reference evidence="5 6" key="1">
    <citation type="submission" date="2020-08" db="EMBL/GenBank/DDBJ databases">
        <title>Genomic Encyclopedia of Type Strains, Phase IV (KMG-V): Genome sequencing to study the core and pangenomes of soil and plant-associated prokaryotes.</title>
        <authorList>
            <person name="Whitman W."/>
        </authorList>
    </citation>
    <scope>NUCLEOTIDE SEQUENCE [LARGE SCALE GENOMIC DNA]</scope>
    <source>
        <strain evidence="5 6">SEMIA 4084</strain>
    </source>
</reference>
<name>A0A7W8UG45_9HYPH</name>
<dbReference type="InterPro" id="IPR019885">
    <property type="entry name" value="Tscrpt_reg_HTH_AsnC-type_CS"/>
</dbReference>
<evidence type="ECO:0000313" key="5">
    <source>
        <dbReference type="EMBL" id="MBB5538735.1"/>
    </source>
</evidence>
<keyword evidence="2 5" id="KW-0238">DNA-binding</keyword>